<dbReference type="InterPro" id="IPR006158">
    <property type="entry name" value="Cobalamin-bd"/>
</dbReference>
<keyword evidence="3" id="KW-0808">Transferase</keyword>
<dbReference type="EMBL" id="FUWJ01000015">
    <property type="protein sequence ID" value="SKA37872.1"/>
    <property type="molecule type" value="Genomic_DNA"/>
</dbReference>
<keyword evidence="2" id="KW-0489">Methyltransferase</keyword>
<evidence type="ECO:0000256" key="6">
    <source>
        <dbReference type="ARBA" id="ARBA00023004"/>
    </source>
</evidence>
<comment type="cofactor">
    <cofactor evidence="1">
        <name>[4Fe-4S] cluster</name>
        <dbReference type="ChEBI" id="CHEBI:49883"/>
    </cofactor>
</comment>
<dbReference type="InterPro" id="IPR036724">
    <property type="entry name" value="Cobalamin-bd_sf"/>
</dbReference>
<keyword evidence="5" id="KW-0479">Metal-binding</keyword>
<dbReference type="GO" id="GO:0051539">
    <property type="term" value="F:4 iron, 4 sulfur cluster binding"/>
    <property type="evidence" value="ECO:0007669"/>
    <property type="project" value="UniProtKB-KW"/>
</dbReference>
<dbReference type="GO" id="GO:0003824">
    <property type="term" value="F:catalytic activity"/>
    <property type="evidence" value="ECO:0007669"/>
    <property type="project" value="InterPro"/>
</dbReference>
<dbReference type="SFLD" id="SFLDG01082">
    <property type="entry name" value="B12-binding_domain_containing"/>
    <property type="match status" value="1"/>
</dbReference>
<dbReference type="SMART" id="SM00729">
    <property type="entry name" value="Elp3"/>
    <property type="match status" value="1"/>
</dbReference>
<evidence type="ECO:0000313" key="11">
    <source>
        <dbReference type="Proteomes" id="UP000190092"/>
    </source>
</evidence>
<dbReference type="GO" id="GO:0005829">
    <property type="term" value="C:cytosol"/>
    <property type="evidence" value="ECO:0007669"/>
    <property type="project" value="TreeGrafter"/>
</dbReference>
<dbReference type="Pfam" id="PF04055">
    <property type="entry name" value="Radical_SAM"/>
    <property type="match status" value="1"/>
</dbReference>
<proteinExistence type="predicted"/>
<gene>
    <name evidence="10" type="ORF">SAMN02745126_05970</name>
</gene>
<dbReference type="InterPro" id="IPR034466">
    <property type="entry name" value="Methyltransferase_Class_B"/>
</dbReference>
<dbReference type="Gene3D" id="3.80.30.20">
    <property type="entry name" value="tm_1862 like domain"/>
    <property type="match status" value="1"/>
</dbReference>
<dbReference type="AlphaFoldDB" id="A0A1T4TBK3"/>
<dbReference type="InterPro" id="IPR007197">
    <property type="entry name" value="rSAM"/>
</dbReference>
<evidence type="ECO:0000256" key="4">
    <source>
        <dbReference type="ARBA" id="ARBA00022691"/>
    </source>
</evidence>
<organism evidence="10 11">
    <name type="scientific">Enhydrobacter aerosaccus</name>
    <dbReference type="NCBI Taxonomy" id="225324"/>
    <lineage>
        <taxon>Bacteria</taxon>
        <taxon>Pseudomonadati</taxon>
        <taxon>Pseudomonadota</taxon>
        <taxon>Alphaproteobacteria</taxon>
        <taxon>Hyphomicrobiales</taxon>
        <taxon>Enhydrobacter</taxon>
    </lineage>
</organism>
<evidence type="ECO:0000256" key="3">
    <source>
        <dbReference type="ARBA" id="ARBA00022679"/>
    </source>
</evidence>
<dbReference type="SFLD" id="SFLDG01123">
    <property type="entry name" value="methyltransferase_(Class_B)"/>
    <property type="match status" value="1"/>
</dbReference>
<dbReference type="PROSITE" id="PS51332">
    <property type="entry name" value="B12_BINDING"/>
    <property type="match status" value="1"/>
</dbReference>
<dbReference type="GO" id="GO:0046872">
    <property type="term" value="F:metal ion binding"/>
    <property type="evidence" value="ECO:0007669"/>
    <property type="project" value="UniProtKB-KW"/>
</dbReference>
<keyword evidence="7" id="KW-0411">Iron-sulfur</keyword>
<dbReference type="GO" id="GO:0031419">
    <property type="term" value="F:cobalamin binding"/>
    <property type="evidence" value="ECO:0007669"/>
    <property type="project" value="InterPro"/>
</dbReference>
<keyword evidence="11" id="KW-1185">Reference proteome</keyword>
<dbReference type="InterPro" id="IPR006638">
    <property type="entry name" value="Elp3/MiaA/NifB-like_rSAM"/>
</dbReference>
<dbReference type="InterPro" id="IPR051198">
    <property type="entry name" value="BchE-like"/>
</dbReference>
<dbReference type="Gene3D" id="3.40.50.280">
    <property type="entry name" value="Cobalamin-binding domain"/>
    <property type="match status" value="1"/>
</dbReference>
<sequence length="518" mass="57547">MPSLETAALAQQLPSASDQRSVCLVTPPSAFLLDERVFVSLGILKVAASLEQNGYRVNFLDLSGIENYTDALSNYLATAADLAVGITATTPQLPAVFRIAAAIREIRPDLRLILGGPHVTLVYSALKQEQKRGIAQGRAQRAVAQLEARFDVLCSGDGELAIFEALKPEPPKMVDGDDPKGGLFLSDQMFTIGPPPARHLVDLESYKYTIEGHRATSLIGQLGCPFNCGFCGGRNSKSLRLVRNRSVASILAEVENLHLTYGYTGFMFYDDELNVSKSMVDLMNGLSDLQDRLGAEFQLRGFVKSELFTEDQARAMRRAGFRWLLCGFEAAHPRILTNINKRASRDDNDRAVEFARRHDLKVKALMSVGHPGESEETIEAIKEWLVRSRVDDFDCTIITTYPGTPYYDFAEPNPDFENVWTYTQPKTGDRLHAYEVDYGTSANYYKGNPDGGYSAFVFTDHLSAERIVTLRDQVEREVRAALGIPFNAGAVARRYEHSMGQGLPDFIHRASLERDCRP</sequence>
<reference evidence="11" key="1">
    <citation type="submission" date="2017-02" db="EMBL/GenBank/DDBJ databases">
        <authorList>
            <person name="Varghese N."/>
            <person name="Submissions S."/>
        </authorList>
    </citation>
    <scope>NUCLEOTIDE SEQUENCE [LARGE SCALE GENOMIC DNA]</scope>
    <source>
        <strain evidence="11">ATCC 27094</strain>
    </source>
</reference>
<dbReference type="SUPFAM" id="SSF102114">
    <property type="entry name" value="Radical SAM enzymes"/>
    <property type="match status" value="1"/>
</dbReference>
<dbReference type="PANTHER" id="PTHR43409">
    <property type="entry name" value="ANAEROBIC MAGNESIUM-PROTOPORPHYRIN IX MONOMETHYL ESTER CYCLASE-RELATED"/>
    <property type="match status" value="1"/>
</dbReference>
<name>A0A1T4TBK3_9HYPH</name>
<dbReference type="InterPro" id="IPR023404">
    <property type="entry name" value="rSAM_horseshoe"/>
</dbReference>
<dbReference type="PROSITE" id="PS51918">
    <property type="entry name" value="RADICAL_SAM"/>
    <property type="match status" value="1"/>
</dbReference>
<dbReference type="STRING" id="225324.SAMN02745126_05970"/>
<evidence type="ECO:0000259" key="9">
    <source>
        <dbReference type="PROSITE" id="PS51918"/>
    </source>
</evidence>
<evidence type="ECO:0000256" key="2">
    <source>
        <dbReference type="ARBA" id="ARBA00022603"/>
    </source>
</evidence>
<evidence type="ECO:0000259" key="8">
    <source>
        <dbReference type="PROSITE" id="PS51332"/>
    </source>
</evidence>
<keyword evidence="6" id="KW-0408">Iron</keyword>
<protein>
    <submittedName>
        <fullName evidence="10">Radical SAM superfamily enzyme YgiQ, UPF0313 family</fullName>
    </submittedName>
</protein>
<dbReference type="PANTHER" id="PTHR43409:SF7">
    <property type="entry name" value="BLL1977 PROTEIN"/>
    <property type="match status" value="1"/>
</dbReference>
<evidence type="ECO:0000313" key="10">
    <source>
        <dbReference type="EMBL" id="SKA37872.1"/>
    </source>
</evidence>
<feature type="domain" description="B12-binding" evidence="8">
    <location>
        <begin position="20"/>
        <end position="176"/>
    </location>
</feature>
<dbReference type="SUPFAM" id="SSF52242">
    <property type="entry name" value="Cobalamin (vitamin B12)-binding domain"/>
    <property type="match status" value="1"/>
</dbReference>
<accession>A0A1T4TBK3</accession>
<dbReference type="InterPro" id="IPR058240">
    <property type="entry name" value="rSAM_sf"/>
</dbReference>
<dbReference type="Pfam" id="PF02310">
    <property type="entry name" value="B12-binding"/>
    <property type="match status" value="1"/>
</dbReference>
<evidence type="ECO:0000256" key="7">
    <source>
        <dbReference type="ARBA" id="ARBA00023014"/>
    </source>
</evidence>
<evidence type="ECO:0000256" key="5">
    <source>
        <dbReference type="ARBA" id="ARBA00022723"/>
    </source>
</evidence>
<feature type="domain" description="Radical SAM core" evidence="9">
    <location>
        <begin position="210"/>
        <end position="435"/>
    </location>
</feature>
<dbReference type="SFLD" id="SFLDS00029">
    <property type="entry name" value="Radical_SAM"/>
    <property type="match status" value="1"/>
</dbReference>
<keyword evidence="4" id="KW-0949">S-adenosyl-L-methionine</keyword>
<dbReference type="RefSeq" id="WP_170921220.1">
    <property type="nucleotide sequence ID" value="NZ_FUWJ01000015.1"/>
</dbReference>
<evidence type="ECO:0000256" key="1">
    <source>
        <dbReference type="ARBA" id="ARBA00001966"/>
    </source>
</evidence>
<dbReference type="CDD" id="cd01335">
    <property type="entry name" value="Radical_SAM"/>
    <property type="match status" value="1"/>
</dbReference>
<dbReference type="Proteomes" id="UP000190092">
    <property type="component" value="Unassembled WGS sequence"/>
</dbReference>